<feature type="transmembrane region" description="Helical" evidence="2">
    <location>
        <begin position="222"/>
        <end position="247"/>
    </location>
</feature>
<evidence type="ECO:0000259" key="3">
    <source>
        <dbReference type="SMART" id="SM00743"/>
    </source>
</evidence>
<dbReference type="SMART" id="SM00743">
    <property type="entry name" value="Agenet"/>
    <property type="match status" value="2"/>
</dbReference>
<reference evidence="4" key="1">
    <citation type="submission" date="2020-06" db="EMBL/GenBank/DDBJ databases">
        <authorList>
            <person name="Li T."/>
            <person name="Hu X."/>
            <person name="Zhang T."/>
            <person name="Song X."/>
            <person name="Zhang H."/>
            <person name="Dai N."/>
            <person name="Sheng W."/>
            <person name="Hou X."/>
            <person name="Wei L."/>
        </authorList>
    </citation>
    <scope>NUCLEOTIDE SEQUENCE</scope>
    <source>
        <strain evidence="4">KEN8</strain>
        <tissue evidence="4">Leaf</tissue>
    </source>
</reference>
<dbReference type="PANTHER" id="PTHR36805:SF7">
    <property type="entry name" value="AGENET DOMAIN-CONTAINING PROTEIN"/>
    <property type="match status" value="1"/>
</dbReference>
<keyword evidence="2" id="KW-0812">Transmembrane</keyword>
<sequence>MENVIKLHFKVGELAEARSFQSGYRGAWFRCKIRDITKRKGHIGHVLEYYDFPDEKLKWTKLYQRVPQNHVGKAKEKHRELMLRPCYPPIYNQKQMPQVSEISEVAVIVDDYWKVGDLVDWWTTDCYWSGRITKLLADDKAEIELHPPPLGEGSSYEIHLKDIRPSLDWSPQCGWTVPNQEDDTGRACARLIKPVNQGCQMKARAQSTLHSCDLRFLLPSSIWYHIVLFLLGNTYSFLFLDVSFGFINLVNLRHKNRTLLAGIQVTFGLKDKVRWLQIMDTHNEGQETEAGLGTADSSVGLSSPVSSNSIAVSDEVKSTGTPEMQKRSFGTSVSEQVKDIQEKGVSLGCEDIRTRKTSSADSDSGRTSAEPAAEVAEKDLNSSPPVNKYRANGQVTLHSMRSDTFEAAILDLEDYLNKVKRLKAILHYGISSSDAPSSQWEFVEPHAASEMPK</sequence>
<organism evidence="4">
    <name type="scientific">Sesamum calycinum</name>
    <dbReference type="NCBI Taxonomy" id="2727403"/>
    <lineage>
        <taxon>Eukaryota</taxon>
        <taxon>Viridiplantae</taxon>
        <taxon>Streptophyta</taxon>
        <taxon>Embryophyta</taxon>
        <taxon>Tracheophyta</taxon>
        <taxon>Spermatophyta</taxon>
        <taxon>Magnoliopsida</taxon>
        <taxon>eudicotyledons</taxon>
        <taxon>Gunneridae</taxon>
        <taxon>Pentapetalae</taxon>
        <taxon>asterids</taxon>
        <taxon>lamiids</taxon>
        <taxon>Lamiales</taxon>
        <taxon>Pedaliaceae</taxon>
        <taxon>Sesamum</taxon>
    </lineage>
</organism>
<keyword evidence="2" id="KW-0472">Membrane</keyword>
<evidence type="ECO:0000313" key="4">
    <source>
        <dbReference type="EMBL" id="KAL0376733.1"/>
    </source>
</evidence>
<feature type="compositionally biased region" description="Low complexity" evidence="1">
    <location>
        <begin position="297"/>
        <end position="313"/>
    </location>
</feature>
<name>A0AAW2RAJ3_9LAMI</name>
<feature type="domain" description="Agenet" evidence="3">
    <location>
        <begin position="7"/>
        <end position="72"/>
    </location>
</feature>
<dbReference type="CDD" id="cd20403">
    <property type="entry name" value="Tudor_Agenet_FMRP-like_rpt2"/>
    <property type="match status" value="1"/>
</dbReference>
<accession>A0AAW2RAJ3</accession>
<feature type="compositionally biased region" description="Polar residues" evidence="1">
    <location>
        <begin position="318"/>
        <end position="335"/>
    </location>
</feature>
<feature type="region of interest" description="Disordered" evidence="1">
    <location>
        <begin position="349"/>
        <end position="387"/>
    </location>
</feature>
<protein>
    <recommendedName>
        <fullName evidence="3">Agenet domain-containing protein</fullName>
    </recommendedName>
</protein>
<evidence type="ECO:0000256" key="1">
    <source>
        <dbReference type="SAM" id="MobiDB-lite"/>
    </source>
</evidence>
<dbReference type="AlphaFoldDB" id="A0AAW2RAJ3"/>
<keyword evidence="2" id="KW-1133">Transmembrane helix</keyword>
<dbReference type="PANTHER" id="PTHR36805">
    <property type="entry name" value="AGENET DOMAIN-CONTAINING PROTEIN"/>
    <property type="match status" value="1"/>
</dbReference>
<dbReference type="InterPro" id="IPR014002">
    <property type="entry name" value="Agenet_dom_plant"/>
</dbReference>
<feature type="region of interest" description="Disordered" evidence="1">
    <location>
        <begin position="432"/>
        <end position="453"/>
    </location>
</feature>
<dbReference type="EMBL" id="JACGWM010000004">
    <property type="protein sequence ID" value="KAL0376733.1"/>
    <property type="molecule type" value="Genomic_DNA"/>
</dbReference>
<evidence type="ECO:0000256" key="2">
    <source>
        <dbReference type="SAM" id="Phobius"/>
    </source>
</evidence>
<comment type="caution">
    <text evidence="4">The sequence shown here is derived from an EMBL/GenBank/DDBJ whole genome shotgun (WGS) entry which is preliminary data.</text>
</comment>
<proteinExistence type="predicted"/>
<feature type="compositionally biased region" description="Polar residues" evidence="1">
    <location>
        <begin position="357"/>
        <end position="367"/>
    </location>
</feature>
<feature type="region of interest" description="Disordered" evidence="1">
    <location>
        <begin position="286"/>
        <end position="335"/>
    </location>
</feature>
<feature type="domain" description="Agenet" evidence="3">
    <location>
        <begin position="111"/>
        <end position="171"/>
    </location>
</feature>
<gene>
    <name evidence="4" type="ORF">Scaly_0790900</name>
</gene>
<dbReference type="InterPro" id="IPR008395">
    <property type="entry name" value="Agenet-like_dom"/>
</dbReference>
<dbReference type="Pfam" id="PF05641">
    <property type="entry name" value="Agenet"/>
    <property type="match status" value="1"/>
</dbReference>
<reference evidence="4" key="2">
    <citation type="journal article" date="2024" name="Plant">
        <title>Genomic evolution and insights into agronomic trait innovations of Sesamum species.</title>
        <authorList>
            <person name="Miao H."/>
            <person name="Wang L."/>
            <person name="Qu L."/>
            <person name="Liu H."/>
            <person name="Sun Y."/>
            <person name="Le M."/>
            <person name="Wang Q."/>
            <person name="Wei S."/>
            <person name="Zheng Y."/>
            <person name="Lin W."/>
            <person name="Duan Y."/>
            <person name="Cao H."/>
            <person name="Xiong S."/>
            <person name="Wang X."/>
            <person name="Wei L."/>
            <person name="Li C."/>
            <person name="Ma Q."/>
            <person name="Ju M."/>
            <person name="Zhao R."/>
            <person name="Li G."/>
            <person name="Mu C."/>
            <person name="Tian Q."/>
            <person name="Mei H."/>
            <person name="Zhang T."/>
            <person name="Gao T."/>
            <person name="Zhang H."/>
        </authorList>
    </citation>
    <scope>NUCLEOTIDE SEQUENCE</scope>
    <source>
        <strain evidence="4">KEN8</strain>
    </source>
</reference>